<accession>A0A6N7L183</accession>
<protein>
    <submittedName>
        <fullName evidence="3">Uncharacterized protein</fullName>
    </submittedName>
</protein>
<dbReference type="RefSeq" id="WP_153471199.1">
    <property type="nucleotide sequence ID" value="NZ_WBOF01000006.1"/>
</dbReference>
<evidence type="ECO:0000313" key="4">
    <source>
        <dbReference type="Proteomes" id="UP000450000"/>
    </source>
</evidence>
<dbReference type="EMBL" id="WBOF01000006">
    <property type="protein sequence ID" value="MQS17736.1"/>
    <property type="molecule type" value="Genomic_DNA"/>
</dbReference>
<evidence type="ECO:0000256" key="2">
    <source>
        <dbReference type="SAM" id="Phobius"/>
    </source>
</evidence>
<feature type="region of interest" description="Disordered" evidence="1">
    <location>
        <begin position="1"/>
        <end position="27"/>
    </location>
</feature>
<keyword evidence="2" id="KW-0472">Membrane</keyword>
<dbReference type="Proteomes" id="UP000450000">
    <property type="component" value="Unassembled WGS sequence"/>
</dbReference>
<evidence type="ECO:0000256" key="1">
    <source>
        <dbReference type="SAM" id="MobiDB-lite"/>
    </source>
</evidence>
<keyword evidence="4" id="KW-1185">Reference proteome</keyword>
<gene>
    <name evidence="3" type="ORF">F7Q99_37505</name>
</gene>
<dbReference type="OrthoDB" id="4338018at2"/>
<proteinExistence type="predicted"/>
<feature type="transmembrane region" description="Helical" evidence="2">
    <location>
        <begin position="72"/>
        <end position="91"/>
    </location>
</feature>
<keyword evidence="2" id="KW-1133">Transmembrane helix</keyword>
<reference evidence="3 4" key="1">
    <citation type="submission" date="2019-09" db="EMBL/GenBank/DDBJ databases">
        <title>Genome Sequences of Streptomyces kaniharaensis ATCC 21070.</title>
        <authorList>
            <person name="Zhu W."/>
            <person name="De Crecy-Lagard V."/>
            <person name="Richards N.G."/>
        </authorList>
    </citation>
    <scope>NUCLEOTIDE SEQUENCE [LARGE SCALE GENOMIC DNA]</scope>
    <source>
        <strain evidence="3 4">SF-557</strain>
    </source>
</reference>
<dbReference type="AlphaFoldDB" id="A0A6N7L183"/>
<feature type="transmembrane region" description="Helical" evidence="2">
    <location>
        <begin position="35"/>
        <end position="60"/>
    </location>
</feature>
<name>A0A6N7L183_9ACTN</name>
<comment type="caution">
    <text evidence="3">The sequence shown here is derived from an EMBL/GenBank/DDBJ whole genome shotgun (WGS) entry which is preliminary data.</text>
</comment>
<evidence type="ECO:0000313" key="3">
    <source>
        <dbReference type="EMBL" id="MQS17736.1"/>
    </source>
</evidence>
<keyword evidence="2" id="KW-0812">Transmembrane</keyword>
<organism evidence="3 4">
    <name type="scientific">Streptomyces kaniharaensis</name>
    <dbReference type="NCBI Taxonomy" id="212423"/>
    <lineage>
        <taxon>Bacteria</taxon>
        <taxon>Bacillati</taxon>
        <taxon>Actinomycetota</taxon>
        <taxon>Actinomycetes</taxon>
        <taxon>Kitasatosporales</taxon>
        <taxon>Streptomycetaceae</taxon>
        <taxon>Streptomyces</taxon>
    </lineage>
</organism>
<sequence>MGLGDTSDLTNGSSGHPSGGSAVDASEPRELSRAAAVAATVLAIVCGSAVVLAMFHWLGWSVPGVGWLVAKGGIKLAVGGFAGLAAAFAWLRTRLGTRRDAG</sequence>
<feature type="compositionally biased region" description="Polar residues" evidence="1">
    <location>
        <begin position="7"/>
        <end position="16"/>
    </location>
</feature>